<evidence type="ECO:0000259" key="6">
    <source>
        <dbReference type="Pfam" id="PF08281"/>
    </source>
</evidence>
<dbReference type="Proteomes" id="UP000003891">
    <property type="component" value="Unassembled WGS sequence"/>
</dbReference>
<dbReference type="STRING" id="743719.PaelaDRAFT_2666"/>
<dbReference type="InterPro" id="IPR013324">
    <property type="entry name" value="RNA_pol_sigma_r3/r4-like"/>
</dbReference>
<name>G4HFA5_9BACL</name>
<sequence length="206" mass="23811">MGEGGTKNHMTDSQLIQEIKQGNTELYSELMRRYQRKILAFVYHMLKSSNMELMAEDLCSETFYKAFRSLHSFREVDASFSTWLYTIARNTVLSELRKHRSGTLPLEESGVVPVAPIEVAPEQAILRSERVHMVREAINNLPEKQRSALILREYDQLDYQEIADILGQSVSSVKSLLFRARGSVKIQLEPYFYEPVMEELRGMKSK</sequence>
<dbReference type="CDD" id="cd06171">
    <property type="entry name" value="Sigma70_r4"/>
    <property type="match status" value="1"/>
</dbReference>
<keyword evidence="3" id="KW-0731">Sigma factor</keyword>
<evidence type="ECO:0000256" key="1">
    <source>
        <dbReference type="ARBA" id="ARBA00010641"/>
    </source>
</evidence>
<comment type="similarity">
    <text evidence="1">Belongs to the sigma-70 factor family. ECF subfamily.</text>
</comment>
<dbReference type="Gene3D" id="1.10.1740.10">
    <property type="match status" value="1"/>
</dbReference>
<evidence type="ECO:0000256" key="4">
    <source>
        <dbReference type="ARBA" id="ARBA00023163"/>
    </source>
</evidence>
<dbReference type="GO" id="GO:0003677">
    <property type="term" value="F:DNA binding"/>
    <property type="evidence" value="ECO:0007669"/>
    <property type="project" value="InterPro"/>
</dbReference>
<dbReference type="GO" id="GO:0016987">
    <property type="term" value="F:sigma factor activity"/>
    <property type="evidence" value="ECO:0007669"/>
    <property type="project" value="UniProtKB-KW"/>
</dbReference>
<dbReference type="GO" id="GO:0006352">
    <property type="term" value="P:DNA-templated transcription initiation"/>
    <property type="evidence" value="ECO:0007669"/>
    <property type="project" value="InterPro"/>
</dbReference>
<dbReference type="InterPro" id="IPR013249">
    <property type="entry name" value="RNA_pol_sigma70_r4_t2"/>
</dbReference>
<evidence type="ECO:0000313" key="8">
    <source>
        <dbReference type="Proteomes" id="UP000003891"/>
    </source>
</evidence>
<evidence type="ECO:0000313" key="7">
    <source>
        <dbReference type="EMBL" id="EHB64422.1"/>
    </source>
</evidence>
<dbReference type="NCBIfam" id="TIGR02937">
    <property type="entry name" value="sigma70-ECF"/>
    <property type="match status" value="1"/>
</dbReference>
<dbReference type="PATRIC" id="fig|743719.3.peg.2691"/>
<dbReference type="Pfam" id="PF08281">
    <property type="entry name" value="Sigma70_r4_2"/>
    <property type="match status" value="1"/>
</dbReference>
<dbReference type="AlphaFoldDB" id="G4HFA5"/>
<dbReference type="SUPFAM" id="SSF88659">
    <property type="entry name" value="Sigma3 and sigma4 domains of RNA polymerase sigma factors"/>
    <property type="match status" value="1"/>
</dbReference>
<dbReference type="InterPro" id="IPR013325">
    <property type="entry name" value="RNA_pol_sigma_r2"/>
</dbReference>
<dbReference type="eggNOG" id="COG1595">
    <property type="taxonomic scope" value="Bacteria"/>
</dbReference>
<dbReference type="InterPro" id="IPR039425">
    <property type="entry name" value="RNA_pol_sigma-70-like"/>
</dbReference>
<reference evidence="7 8" key="1">
    <citation type="submission" date="2011-09" db="EMBL/GenBank/DDBJ databases">
        <title>The draft genome of Paenibacillus lactis 154.</title>
        <authorList>
            <consortium name="US DOE Joint Genome Institute (JGI-PGF)"/>
            <person name="Lucas S."/>
            <person name="Han J."/>
            <person name="Lapidus A."/>
            <person name="Cheng J.-F."/>
            <person name="Goodwin L."/>
            <person name="Pitluck S."/>
            <person name="Peters L."/>
            <person name="Land M.L."/>
            <person name="Hauser L."/>
            <person name="Siebers A."/>
            <person name="Thelen M."/>
            <person name="Hugenholtz P."/>
            <person name="Allgaier M."/>
            <person name="Woyke T.J."/>
        </authorList>
    </citation>
    <scope>NUCLEOTIDE SEQUENCE [LARGE SCALE GENOMIC DNA]</scope>
    <source>
        <strain evidence="7 8">154</strain>
    </source>
</reference>
<feature type="domain" description="RNA polymerase sigma-70 region 2" evidence="5">
    <location>
        <begin position="30"/>
        <end position="100"/>
    </location>
</feature>
<dbReference type="EMBL" id="AGIP01000005">
    <property type="protein sequence ID" value="EHB64422.1"/>
    <property type="molecule type" value="Genomic_DNA"/>
</dbReference>
<dbReference type="InterPro" id="IPR007627">
    <property type="entry name" value="RNA_pol_sigma70_r2"/>
</dbReference>
<organism evidence="7 8">
    <name type="scientific">Paenibacillus lactis 154</name>
    <dbReference type="NCBI Taxonomy" id="743719"/>
    <lineage>
        <taxon>Bacteria</taxon>
        <taxon>Bacillati</taxon>
        <taxon>Bacillota</taxon>
        <taxon>Bacilli</taxon>
        <taxon>Bacillales</taxon>
        <taxon>Paenibacillaceae</taxon>
        <taxon>Paenibacillus</taxon>
    </lineage>
</organism>
<dbReference type="Pfam" id="PF04542">
    <property type="entry name" value="Sigma70_r2"/>
    <property type="match status" value="1"/>
</dbReference>
<accession>G4HFA5</accession>
<dbReference type="InterPro" id="IPR036388">
    <property type="entry name" value="WH-like_DNA-bd_sf"/>
</dbReference>
<gene>
    <name evidence="7" type="ORF">PaelaDRAFT_2666</name>
</gene>
<dbReference type="PANTHER" id="PTHR43133">
    <property type="entry name" value="RNA POLYMERASE ECF-TYPE SIGMA FACTO"/>
    <property type="match status" value="1"/>
</dbReference>
<dbReference type="PANTHER" id="PTHR43133:SF51">
    <property type="entry name" value="RNA POLYMERASE SIGMA FACTOR"/>
    <property type="match status" value="1"/>
</dbReference>
<keyword evidence="4" id="KW-0804">Transcription</keyword>
<evidence type="ECO:0000256" key="2">
    <source>
        <dbReference type="ARBA" id="ARBA00023015"/>
    </source>
</evidence>
<evidence type="ECO:0000259" key="5">
    <source>
        <dbReference type="Pfam" id="PF04542"/>
    </source>
</evidence>
<dbReference type="SUPFAM" id="SSF88946">
    <property type="entry name" value="Sigma2 domain of RNA polymerase sigma factors"/>
    <property type="match status" value="1"/>
</dbReference>
<keyword evidence="2" id="KW-0805">Transcription regulation</keyword>
<proteinExistence type="inferred from homology"/>
<feature type="domain" description="RNA polymerase sigma factor 70 region 4 type 2" evidence="6">
    <location>
        <begin position="133"/>
        <end position="181"/>
    </location>
</feature>
<protein>
    <submittedName>
        <fullName evidence="7">RNA polymerase, sigma-24 subunit, ECF subfamily</fullName>
    </submittedName>
</protein>
<dbReference type="InterPro" id="IPR014284">
    <property type="entry name" value="RNA_pol_sigma-70_dom"/>
</dbReference>
<dbReference type="Gene3D" id="1.10.10.10">
    <property type="entry name" value="Winged helix-like DNA-binding domain superfamily/Winged helix DNA-binding domain"/>
    <property type="match status" value="1"/>
</dbReference>
<evidence type="ECO:0000256" key="3">
    <source>
        <dbReference type="ARBA" id="ARBA00023082"/>
    </source>
</evidence>